<dbReference type="InterPro" id="IPR031807">
    <property type="entry name" value="HicB-like"/>
</dbReference>
<evidence type="ECO:0000313" key="2">
    <source>
        <dbReference type="EMBL" id="KKT57115.1"/>
    </source>
</evidence>
<dbReference type="EMBL" id="LCIQ01000071">
    <property type="protein sequence ID" value="KKT57115.1"/>
    <property type="molecule type" value="Genomic_DNA"/>
</dbReference>
<dbReference type="Proteomes" id="UP000034521">
    <property type="component" value="Unassembled WGS sequence"/>
</dbReference>
<dbReference type="PANTHER" id="PTHR34504">
    <property type="entry name" value="ANTITOXIN HICB"/>
    <property type="match status" value="1"/>
</dbReference>
<dbReference type="Gene3D" id="3.30.160.250">
    <property type="match status" value="1"/>
</dbReference>
<dbReference type="AlphaFoldDB" id="A0A0G1ID34"/>
<protein>
    <recommendedName>
        <fullName evidence="1">HicB-like antitoxin of toxin-antitoxin system domain-containing protein</fullName>
    </recommendedName>
</protein>
<gene>
    <name evidence="2" type="ORF">UW52_C0071G0002</name>
</gene>
<sequence>MTYLTVIHKSKYGYDIHVPALPGCHSQGKTKKEALNNIQDAILAYLFMSKNDLKGAEIKEVKVAIPS</sequence>
<dbReference type="SUPFAM" id="SSF143100">
    <property type="entry name" value="TTHA1013/TTHA0281-like"/>
    <property type="match status" value="1"/>
</dbReference>
<evidence type="ECO:0000313" key="3">
    <source>
        <dbReference type="Proteomes" id="UP000034521"/>
    </source>
</evidence>
<reference evidence="2 3" key="1">
    <citation type="journal article" date="2015" name="Nature">
        <title>rRNA introns, odd ribosomes, and small enigmatic genomes across a large radiation of phyla.</title>
        <authorList>
            <person name="Brown C.T."/>
            <person name="Hug L.A."/>
            <person name="Thomas B.C."/>
            <person name="Sharon I."/>
            <person name="Castelle C.J."/>
            <person name="Singh A."/>
            <person name="Wilkins M.J."/>
            <person name="Williams K.H."/>
            <person name="Banfield J.F."/>
        </authorList>
    </citation>
    <scope>NUCLEOTIDE SEQUENCE [LARGE SCALE GENOMIC DNA]</scope>
</reference>
<name>A0A0G1ID34_9BACT</name>
<dbReference type="Pfam" id="PF15919">
    <property type="entry name" value="HicB_lk_antitox"/>
    <property type="match status" value="1"/>
</dbReference>
<organism evidence="2 3">
    <name type="scientific">Candidatus Gottesmanbacteria bacterium GW2011_GWA1_44_24b</name>
    <dbReference type="NCBI Taxonomy" id="1618437"/>
    <lineage>
        <taxon>Bacteria</taxon>
        <taxon>Candidatus Gottesmaniibacteriota</taxon>
    </lineage>
</organism>
<dbReference type="InterPro" id="IPR035069">
    <property type="entry name" value="TTHA1013/TTHA0281-like"/>
</dbReference>
<comment type="caution">
    <text evidence="2">The sequence shown here is derived from an EMBL/GenBank/DDBJ whole genome shotgun (WGS) entry which is preliminary data.</text>
</comment>
<accession>A0A0G1ID34</accession>
<feature type="domain" description="HicB-like antitoxin of toxin-antitoxin system" evidence="1">
    <location>
        <begin position="3"/>
        <end position="47"/>
    </location>
</feature>
<dbReference type="InterPro" id="IPR051404">
    <property type="entry name" value="TA_system_antitoxin"/>
</dbReference>
<dbReference type="PANTHER" id="PTHR34504:SF2">
    <property type="entry name" value="UPF0150 PROTEIN SSL0259"/>
    <property type="match status" value="1"/>
</dbReference>
<evidence type="ECO:0000259" key="1">
    <source>
        <dbReference type="Pfam" id="PF15919"/>
    </source>
</evidence>
<proteinExistence type="predicted"/>